<dbReference type="RefSeq" id="WP_179489727.1">
    <property type="nucleotide sequence ID" value="NZ_JACCCW010000001.1"/>
</dbReference>
<evidence type="ECO:0000313" key="2">
    <source>
        <dbReference type="EMBL" id="NYF79449.1"/>
    </source>
</evidence>
<evidence type="ECO:0000313" key="3">
    <source>
        <dbReference type="Proteomes" id="UP000589520"/>
    </source>
</evidence>
<gene>
    <name evidence="2" type="ORF">HDF17_001736</name>
</gene>
<keyword evidence="1" id="KW-0812">Transmembrane</keyword>
<keyword evidence="3" id="KW-1185">Reference proteome</keyword>
<dbReference type="Proteomes" id="UP000589520">
    <property type="component" value="Unassembled WGS sequence"/>
</dbReference>
<keyword evidence="1" id="KW-1133">Transmembrane helix</keyword>
<keyword evidence="1" id="KW-0472">Membrane</keyword>
<protein>
    <submittedName>
        <fullName evidence="2">Uncharacterized protein</fullName>
    </submittedName>
</protein>
<dbReference type="AlphaFoldDB" id="A0A7Y9TGF9"/>
<name>A0A7Y9TGF9_9BACT</name>
<organism evidence="2 3">
    <name type="scientific">Granulicella arctica</name>
    <dbReference type="NCBI Taxonomy" id="940613"/>
    <lineage>
        <taxon>Bacteria</taxon>
        <taxon>Pseudomonadati</taxon>
        <taxon>Acidobacteriota</taxon>
        <taxon>Terriglobia</taxon>
        <taxon>Terriglobales</taxon>
        <taxon>Acidobacteriaceae</taxon>
        <taxon>Granulicella</taxon>
    </lineage>
</organism>
<comment type="caution">
    <text evidence="2">The sequence shown here is derived from an EMBL/GenBank/DDBJ whole genome shotgun (WGS) entry which is preliminary data.</text>
</comment>
<feature type="transmembrane region" description="Helical" evidence="1">
    <location>
        <begin position="18"/>
        <end position="40"/>
    </location>
</feature>
<proteinExistence type="predicted"/>
<sequence>MVTELQHAHSSEPFRWKLFLFVMTIMGAITAAAIVLTLWAHPAAGSPHEPPTQPISQVIFVPTANQNPATVL</sequence>
<dbReference type="EMBL" id="JACCCW010000001">
    <property type="protein sequence ID" value="NYF79449.1"/>
    <property type="molecule type" value="Genomic_DNA"/>
</dbReference>
<accession>A0A7Y9TGF9</accession>
<evidence type="ECO:0000256" key="1">
    <source>
        <dbReference type="SAM" id="Phobius"/>
    </source>
</evidence>
<reference evidence="2 3" key="1">
    <citation type="submission" date="2020-07" db="EMBL/GenBank/DDBJ databases">
        <title>Genomic Encyclopedia of Type Strains, Phase IV (KMG-V): Genome sequencing to study the core and pangenomes of soil and plant-associated prokaryotes.</title>
        <authorList>
            <person name="Whitman W."/>
        </authorList>
    </citation>
    <scope>NUCLEOTIDE SEQUENCE [LARGE SCALE GENOMIC DNA]</scope>
    <source>
        <strain evidence="2 3">X4EP2</strain>
    </source>
</reference>